<gene>
    <name evidence="1" type="ORF">AEK19_MT0925</name>
</gene>
<keyword evidence="1" id="KW-0496">Mitochondrion</keyword>
<geneLocation type="mitochondrion" evidence="1"/>
<proteinExistence type="predicted"/>
<protein>
    <submittedName>
        <fullName evidence="1">Uncharacterized protein</fullName>
    </submittedName>
</protein>
<dbReference type="EMBL" id="KY774314">
    <property type="protein sequence ID" value="ART31151.1"/>
    <property type="molecule type" value="Genomic_DNA"/>
</dbReference>
<sequence length="138" mass="16049">MCLLAHQPETKILSFPRKLVFHLKIRDFLIQTTLRTLNQTERKQKEKARPTRKSFIRLTSIHSYRCTLFLPIVCLISRPVSCLDFHFYRLTVMKARISAAGQHALCTLGLGRCRAWSPLRSMTYASLCELRTNGLQNR</sequence>
<organism evidence="1">
    <name type="scientific">Utricularia reniformis</name>
    <dbReference type="NCBI Taxonomy" id="192314"/>
    <lineage>
        <taxon>Eukaryota</taxon>
        <taxon>Viridiplantae</taxon>
        <taxon>Streptophyta</taxon>
        <taxon>Embryophyta</taxon>
        <taxon>Tracheophyta</taxon>
        <taxon>Spermatophyta</taxon>
        <taxon>Magnoliopsida</taxon>
        <taxon>eudicotyledons</taxon>
        <taxon>Gunneridae</taxon>
        <taxon>Pentapetalae</taxon>
        <taxon>asterids</taxon>
        <taxon>lamiids</taxon>
        <taxon>Lamiales</taxon>
        <taxon>Lentibulariaceae</taxon>
        <taxon>Utricularia</taxon>
    </lineage>
</organism>
<dbReference type="AlphaFoldDB" id="A0A1Y0B184"/>
<reference evidence="1" key="1">
    <citation type="submission" date="2017-03" db="EMBL/GenBank/DDBJ databases">
        <title>The mitochondrial genome of the carnivorous plant Utricularia reniformis (Lentibulariaceae): structure, comparative analysis and evolutionary landmarks.</title>
        <authorList>
            <person name="Silva S.R."/>
            <person name="Alvarenga D.O."/>
            <person name="Michael T.P."/>
            <person name="Miranda V.F.O."/>
            <person name="Varani A.M."/>
        </authorList>
    </citation>
    <scope>NUCLEOTIDE SEQUENCE</scope>
</reference>
<name>A0A1Y0B184_9LAMI</name>
<evidence type="ECO:0000313" key="1">
    <source>
        <dbReference type="EMBL" id="ART31151.1"/>
    </source>
</evidence>
<accession>A0A1Y0B184</accession>